<dbReference type="InterPro" id="IPR002178">
    <property type="entry name" value="PTS_EIIA_type-2_dom"/>
</dbReference>
<evidence type="ECO:0000313" key="7">
    <source>
        <dbReference type="EMBL" id="PRY81435.1"/>
    </source>
</evidence>
<dbReference type="PANTHER" id="PTHR47738">
    <property type="entry name" value="PTS SYSTEM FRUCTOSE-LIKE EIIA COMPONENT-RELATED"/>
    <property type="match status" value="1"/>
</dbReference>
<dbReference type="InterPro" id="IPR016152">
    <property type="entry name" value="PTrfase/Anion_transptr"/>
</dbReference>
<keyword evidence="3" id="KW-0762">Sugar transport</keyword>
<evidence type="ECO:0000256" key="1">
    <source>
        <dbReference type="ARBA" id="ARBA00022448"/>
    </source>
</evidence>
<evidence type="ECO:0000256" key="3">
    <source>
        <dbReference type="ARBA" id="ARBA00022597"/>
    </source>
</evidence>
<evidence type="ECO:0000313" key="8">
    <source>
        <dbReference type="Proteomes" id="UP000238205"/>
    </source>
</evidence>
<dbReference type="Gene3D" id="3.40.930.10">
    <property type="entry name" value="Mannitol-specific EII, Chain A"/>
    <property type="match status" value="1"/>
</dbReference>
<dbReference type="GO" id="GO:0008982">
    <property type="term" value="F:protein-N(PI)-phosphohistidine-sugar phosphotransferase activity"/>
    <property type="evidence" value="ECO:0007669"/>
    <property type="project" value="InterPro"/>
</dbReference>
<dbReference type="GO" id="GO:0016020">
    <property type="term" value="C:membrane"/>
    <property type="evidence" value="ECO:0007669"/>
    <property type="project" value="InterPro"/>
</dbReference>
<keyword evidence="2" id="KW-0597">Phosphoprotein</keyword>
<reference evidence="7 8" key="1">
    <citation type="submission" date="2018-03" db="EMBL/GenBank/DDBJ databases">
        <title>Genomic Encyclopedia of Archaeal and Bacterial Type Strains, Phase II (KMG-II): from individual species to whole genera.</title>
        <authorList>
            <person name="Goeker M."/>
        </authorList>
    </citation>
    <scope>NUCLEOTIDE SEQUENCE [LARGE SCALE GENOMIC DNA]</scope>
    <source>
        <strain evidence="7 8">DSM 13175</strain>
    </source>
</reference>
<protein>
    <submittedName>
        <fullName evidence="7">PTS system fructose-specific IIA component/PTS system fructose-specific IIC component</fullName>
    </submittedName>
</protein>
<sequence length="157" mass="17701">MFKEEESLYIYVNSAVDTQQIEKERLLKELITVVSEGSSIRFDVQGVFSSVLEREAVSTTGFGEGFAIPHGKASDLKKPLVAVMKLQQGVEWESMDEQKVNTVILLIVPKENGEVQHLKLLSRLSYNLMDEEIQLAIKQDQTDEALQSTVQLMLTEI</sequence>
<name>A0A2T0W5T3_9LACT</name>
<proteinExistence type="predicted"/>
<dbReference type="RefSeq" id="WP_170068858.1">
    <property type="nucleotide sequence ID" value="NZ_PVTO01000017.1"/>
</dbReference>
<dbReference type="Pfam" id="PF00359">
    <property type="entry name" value="PTS_EIIA_2"/>
    <property type="match status" value="1"/>
</dbReference>
<dbReference type="NCBIfam" id="TIGR00848">
    <property type="entry name" value="fruA"/>
    <property type="match status" value="1"/>
</dbReference>
<comment type="caution">
    <text evidence="7">The sequence shown here is derived from an EMBL/GenBank/DDBJ whole genome shotgun (WGS) entry which is preliminary data.</text>
</comment>
<keyword evidence="1" id="KW-0813">Transport</keyword>
<evidence type="ECO:0000256" key="4">
    <source>
        <dbReference type="ARBA" id="ARBA00022679"/>
    </source>
</evidence>
<evidence type="ECO:0000259" key="6">
    <source>
        <dbReference type="PROSITE" id="PS51094"/>
    </source>
</evidence>
<dbReference type="CDD" id="cd00211">
    <property type="entry name" value="PTS_IIA_fru"/>
    <property type="match status" value="1"/>
</dbReference>
<dbReference type="SUPFAM" id="SSF55804">
    <property type="entry name" value="Phoshotransferase/anion transport protein"/>
    <property type="match status" value="1"/>
</dbReference>
<evidence type="ECO:0000256" key="2">
    <source>
        <dbReference type="ARBA" id="ARBA00022553"/>
    </source>
</evidence>
<keyword evidence="4" id="KW-0808">Transferase</keyword>
<dbReference type="InterPro" id="IPR051541">
    <property type="entry name" value="PTS_SugarTrans_NitroReg"/>
</dbReference>
<dbReference type="Proteomes" id="UP000238205">
    <property type="component" value="Unassembled WGS sequence"/>
</dbReference>
<dbReference type="AlphaFoldDB" id="A0A2T0W5T3"/>
<evidence type="ECO:0000256" key="5">
    <source>
        <dbReference type="ARBA" id="ARBA00022683"/>
    </source>
</evidence>
<organism evidence="7 8">
    <name type="scientific">Alkalibacterium olivapovliticus</name>
    <dbReference type="NCBI Taxonomy" id="99907"/>
    <lineage>
        <taxon>Bacteria</taxon>
        <taxon>Bacillati</taxon>
        <taxon>Bacillota</taxon>
        <taxon>Bacilli</taxon>
        <taxon>Lactobacillales</taxon>
        <taxon>Carnobacteriaceae</taxon>
        <taxon>Alkalibacterium</taxon>
    </lineage>
</organism>
<dbReference type="PROSITE" id="PS51094">
    <property type="entry name" value="PTS_EIIA_TYPE_2"/>
    <property type="match status" value="1"/>
</dbReference>
<keyword evidence="8" id="KW-1185">Reference proteome</keyword>
<dbReference type="InterPro" id="IPR004715">
    <property type="entry name" value="PTS_IIA_fruc"/>
</dbReference>
<dbReference type="EMBL" id="PVTO01000017">
    <property type="protein sequence ID" value="PRY81435.1"/>
    <property type="molecule type" value="Genomic_DNA"/>
</dbReference>
<feature type="domain" description="PTS EIIA type-2" evidence="6">
    <location>
        <begin position="7"/>
        <end position="153"/>
    </location>
</feature>
<keyword evidence="5" id="KW-0598">Phosphotransferase system</keyword>
<gene>
    <name evidence="7" type="ORF">CLV38_11726</name>
</gene>
<dbReference type="GO" id="GO:0009401">
    <property type="term" value="P:phosphoenolpyruvate-dependent sugar phosphotransferase system"/>
    <property type="evidence" value="ECO:0007669"/>
    <property type="project" value="UniProtKB-KW"/>
</dbReference>
<accession>A0A2T0W5T3</accession>